<dbReference type="InterPro" id="IPR007848">
    <property type="entry name" value="Small_mtfrase_dom"/>
</dbReference>
<keyword evidence="2" id="KW-0489">Methyltransferase</keyword>
<evidence type="ECO:0000313" key="3">
    <source>
        <dbReference type="Proteomes" id="UP000308037"/>
    </source>
</evidence>
<dbReference type="InterPro" id="IPR029063">
    <property type="entry name" value="SAM-dependent_MTases_sf"/>
</dbReference>
<organism evidence="2 3">
    <name type="scientific">Natronomonas salsuginis</name>
    <dbReference type="NCBI Taxonomy" id="2217661"/>
    <lineage>
        <taxon>Archaea</taxon>
        <taxon>Methanobacteriati</taxon>
        <taxon>Methanobacteriota</taxon>
        <taxon>Stenosarchaea group</taxon>
        <taxon>Halobacteria</taxon>
        <taxon>Halobacteriales</taxon>
        <taxon>Natronomonadaceae</taxon>
        <taxon>Natronomonas</taxon>
    </lineage>
</organism>
<accession>A0A4U5JEB8</accession>
<proteinExistence type="predicted"/>
<dbReference type="Pfam" id="PF05175">
    <property type="entry name" value="MTS"/>
    <property type="match status" value="1"/>
</dbReference>
<dbReference type="GO" id="GO:0008168">
    <property type="term" value="F:methyltransferase activity"/>
    <property type="evidence" value="ECO:0007669"/>
    <property type="project" value="UniProtKB-KW"/>
</dbReference>
<sequence length="213" mass="22491">MTEGTPGATRRRLAQELAVVAGFEDPRAPLEQYHTPPDLAAHIVHVADLQGDVEGQTVLDLGCGTGMLALGAALRGPERAVGMDIDPAPLSTARENERRVGAMTDVSWVRGDVTAVPLAPNGPATVLMNPPFGAQSGNEGADRAFLQTAAEISSVSYSVHNAGSESFIEAFAGDNGGTVTHAFAAEFELPKQFDHHTSASRSIDTEVYRIEWV</sequence>
<feature type="domain" description="Methyltransferase small" evidence="1">
    <location>
        <begin position="49"/>
        <end position="151"/>
    </location>
</feature>
<evidence type="ECO:0000313" key="2">
    <source>
        <dbReference type="EMBL" id="TKR27692.1"/>
    </source>
</evidence>
<dbReference type="AlphaFoldDB" id="A0A4U5JEB8"/>
<protein>
    <submittedName>
        <fullName evidence="2">Methyltransferase domain-containing protein</fullName>
    </submittedName>
</protein>
<dbReference type="EMBL" id="QKNX01000001">
    <property type="protein sequence ID" value="TKR27692.1"/>
    <property type="molecule type" value="Genomic_DNA"/>
</dbReference>
<dbReference type="RefSeq" id="WP_137274993.1">
    <property type="nucleotide sequence ID" value="NZ_QKNX01000001.1"/>
</dbReference>
<keyword evidence="3" id="KW-1185">Reference proteome</keyword>
<dbReference type="PANTHER" id="PTHR23290">
    <property type="entry name" value="RRNA N6-ADENOSINE-METHYLTRANSFERASE METTL5"/>
    <property type="match status" value="1"/>
</dbReference>
<dbReference type="Proteomes" id="UP000308037">
    <property type="component" value="Unassembled WGS sequence"/>
</dbReference>
<name>A0A4U5JEB8_9EURY</name>
<reference evidence="2 3" key="1">
    <citation type="submission" date="2019-04" db="EMBL/GenBank/DDBJ databases">
        <title>Natronomonas sp. F20-122 a newhaloarchaeon isolated from a saline saltern of Isla Bacuta, Huelva, Spain.</title>
        <authorList>
            <person name="Duran-Viseras A."/>
            <person name="Sanchez-Porro C."/>
            <person name="Ventosa A."/>
        </authorList>
    </citation>
    <scope>NUCLEOTIDE SEQUENCE [LARGE SCALE GENOMIC DNA]</scope>
    <source>
        <strain evidence="2 3">F20-122</strain>
    </source>
</reference>
<evidence type="ECO:0000259" key="1">
    <source>
        <dbReference type="Pfam" id="PF05175"/>
    </source>
</evidence>
<keyword evidence="2" id="KW-0808">Transferase</keyword>
<gene>
    <name evidence="2" type="ORF">DM868_00965</name>
</gene>
<dbReference type="InterPro" id="IPR051720">
    <property type="entry name" value="rRNA_MeTrfase/Polyamine_Synth"/>
</dbReference>
<dbReference type="SUPFAM" id="SSF53335">
    <property type="entry name" value="S-adenosyl-L-methionine-dependent methyltransferases"/>
    <property type="match status" value="1"/>
</dbReference>
<dbReference type="PANTHER" id="PTHR23290:SF0">
    <property type="entry name" value="RRNA N6-ADENOSINE-METHYLTRANSFERASE METTL5"/>
    <property type="match status" value="1"/>
</dbReference>
<comment type="caution">
    <text evidence="2">The sequence shown here is derived from an EMBL/GenBank/DDBJ whole genome shotgun (WGS) entry which is preliminary data.</text>
</comment>
<dbReference type="GO" id="GO:0032259">
    <property type="term" value="P:methylation"/>
    <property type="evidence" value="ECO:0007669"/>
    <property type="project" value="UniProtKB-KW"/>
</dbReference>
<dbReference type="Gene3D" id="3.40.50.150">
    <property type="entry name" value="Vaccinia Virus protein VP39"/>
    <property type="match status" value="1"/>
</dbReference>
<dbReference type="OrthoDB" id="31271at2157"/>
<dbReference type="CDD" id="cd02440">
    <property type="entry name" value="AdoMet_MTases"/>
    <property type="match status" value="1"/>
</dbReference>